<dbReference type="PROSITE" id="PS51892">
    <property type="entry name" value="SUBTILASE"/>
    <property type="match status" value="1"/>
</dbReference>
<dbReference type="InterPro" id="IPR037045">
    <property type="entry name" value="S8pro/Inhibitor_I9_sf"/>
</dbReference>
<feature type="domain" description="Inhibitor I9" evidence="10">
    <location>
        <begin position="33"/>
        <end position="137"/>
    </location>
</feature>
<dbReference type="PANTHER" id="PTHR43806">
    <property type="entry name" value="PEPTIDASE S8"/>
    <property type="match status" value="1"/>
</dbReference>
<evidence type="ECO:0000256" key="7">
    <source>
        <dbReference type="SAM" id="MobiDB-lite"/>
    </source>
</evidence>
<feature type="active site" description="Charge relay system" evidence="5">
    <location>
        <position position="363"/>
    </location>
</feature>
<dbReference type="InterPro" id="IPR022398">
    <property type="entry name" value="Peptidase_S8_His-AS"/>
</dbReference>
<dbReference type="PANTHER" id="PTHR43806:SF11">
    <property type="entry name" value="CEREVISIN-RELATED"/>
    <property type="match status" value="1"/>
</dbReference>
<gene>
    <name evidence="11" type="ORF">HK097_000710</name>
</gene>
<dbReference type="Proteomes" id="UP001212841">
    <property type="component" value="Unassembled WGS sequence"/>
</dbReference>
<evidence type="ECO:0000259" key="10">
    <source>
        <dbReference type="Pfam" id="PF05922"/>
    </source>
</evidence>
<evidence type="ECO:0000256" key="6">
    <source>
        <dbReference type="RuleBase" id="RU003355"/>
    </source>
</evidence>
<reference evidence="11" key="1">
    <citation type="submission" date="2020-05" db="EMBL/GenBank/DDBJ databases">
        <title>Phylogenomic resolution of chytrid fungi.</title>
        <authorList>
            <person name="Stajich J.E."/>
            <person name="Amses K."/>
            <person name="Simmons R."/>
            <person name="Seto K."/>
            <person name="Myers J."/>
            <person name="Bonds A."/>
            <person name="Quandt C.A."/>
            <person name="Barry K."/>
            <person name="Liu P."/>
            <person name="Grigoriev I."/>
            <person name="Longcore J.E."/>
            <person name="James T.Y."/>
        </authorList>
    </citation>
    <scope>NUCLEOTIDE SEQUENCE</scope>
    <source>
        <strain evidence="11">JEL0318</strain>
    </source>
</reference>
<dbReference type="SUPFAM" id="SSF52743">
    <property type="entry name" value="Subtilisin-like"/>
    <property type="match status" value="1"/>
</dbReference>
<protein>
    <submittedName>
        <fullName evidence="11">Uncharacterized protein</fullName>
    </submittedName>
</protein>
<keyword evidence="4 5" id="KW-0720">Serine protease</keyword>
<evidence type="ECO:0000256" key="3">
    <source>
        <dbReference type="ARBA" id="ARBA00022801"/>
    </source>
</evidence>
<dbReference type="AlphaFoldDB" id="A0AAD5X1U6"/>
<dbReference type="InterPro" id="IPR034193">
    <property type="entry name" value="PCSK9_ProteinaseK-like"/>
</dbReference>
<feature type="chain" id="PRO_5042096675" evidence="8">
    <location>
        <begin position="20"/>
        <end position="468"/>
    </location>
</feature>
<accession>A0AAD5X1U6</accession>
<evidence type="ECO:0000313" key="12">
    <source>
        <dbReference type="Proteomes" id="UP001212841"/>
    </source>
</evidence>
<dbReference type="InterPro" id="IPR023828">
    <property type="entry name" value="Peptidase_S8_Ser-AS"/>
</dbReference>
<feature type="signal peptide" evidence="8">
    <location>
        <begin position="1"/>
        <end position="19"/>
    </location>
</feature>
<dbReference type="Gene3D" id="3.30.70.80">
    <property type="entry name" value="Peptidase S8 propeptide/proteinase inhibitor I9"/>
    <property type="match status" value="1"/>
</dbReference>
<dbReference type="InterPro" id="IPR050131">
    <property type="entry name" value="Peptidase_S8_subtilisin-like"/>
</dbReference>
<dbReference type="PROSITE" id="PS00138">
    <property type="entry name" value="SUBTILASE_SER"/>
    <property type="match status" value="1"/>
</dbReference>
<dbReference type="GO" id="GO:0006508">
    <property type="term" value="P:proteolysis"/>
    <property type="evidence" value="ECO:0007669"/>
    <property type="project" value="UniProtKB-KW"/>
</dbReference>
<name>A0AAD5X1U6_9FUNG</name>
<evidence type="ECO:0000256" key="4">
    <source>
        <dbReference type="ARBA" id="ARBA00022825"/>
    </source>
</evidence>
<evidence type="ECO:0000256" key="5">
    <source>
        <dbReference type="PROSITE-ProRule" id="PRU01240"/>
    </source>
</evidence>
<dbReference type="Pfam" id="PF00082">
    <property type="entry name" value="Peptidase_S8"/>
    <property type="match status" value="1"/>
</dbReference>
<dbReference type="InterPro" id="IPR000209">
    <property type="entry name" value="Peptidase_S8/S53_dom"/>
</dbReference>
<dbReference type="Pfam" id="PF05922">
    <property type="entry name" value="Inhibitor_I9"/>
    <property type="match status" value="1"/>
</dbReference>
<feature type="region of interest" description="Disordered" evidence="7">
    <location>
        <begin position="413"/>
        <end position="444"/>
    </location>
</feature>
<keyword evidence="3 5" id="KW-0378">Hydrolase</keyword>
<evidence type="ECO:0000256" key="8">
    <source>
        <dbReference type="SAM" id="SignalP"/>
    </source>
</evidence>
<keyword evidence="2 5" id="KW-0645">Protease</keyword>
<dbReference type="FunFam" id="3.40.50.200:FF:000007">
    <property type="entry name" value="Subtilisin-like serine protease"/>
    <property type="match status" value="1"/>
</dbReference>
<keyword evidence="12" id="KW-1185">Reference proteome</keyword>
<feature type="active site" description="Charge relay system" evidence="5">
    <location>
        <position position="210"/>
    </location>
</feature>
<dbReference type="EMBL" id="JADGJD010001131">
    <property type="protein sequence ID" value="KAJ3046604.1"/>
    <property type="molecule type" value="Genomic_DNA"/>
</dbReference>
<feature type="domain" description="Peptidase S8/S53" evidence="9">
    <location>
        <begin position="170"/>
        <end position="396"/>
    </location>
</feature>
<evidence type="ECO:0000256" key="2">
    <source>
        <dbReference type="ARBA" id="ARBA00022670"/>
    </source>
</evidence>
<dbReference type="GO" id="GO:0005615">
    <property type="term" value="C:extracellular space"/>
    <property type="evidence" value="ECO:0007669"/>
    <property type="project" value="TreeGrafter"/>
</dbReference>
<keyword evidence="8" id="KW-0732">Signal</keyword>
<dbReference type="SUPFAM" id="SSF54897">
    <property type="entry name" value="Protease propeptides/inhibitors"/>
    <property type="match status" value="1"/>
</dbReference>
<dbReference type="PRINTS" id="PR00723">
    <property type="entry name" value="SUBTILISIN"/>
</dbReference>
<dbReference type="GO" id="GO:0004252">
    <property type="term" value="F:serine-type endopeptidase activity"/>
    <property type="evidence" value="ECO:0007669"/>
    <property type="project" value="UniProtKB-UniRule"/>
</dbReference>
<proteinExistence type="inferred from homology"/>
<dbReference type="CDD" id="cd04077">
    <property type="entry name" value="Peptidases_S8_PCSK9_ProteinaseK_like"/>
    <property type="match status" value="1"/>
</dbReference>
<dbReference type="InterPro" id="IPR010259">
    <property type="entry name" value="S8pro/Inhibitor_I9"/>
</dbReference>
<dbReference type="InterPro" id="IPR023827">
    <property type="entry name" value="Peptidase_S8_Asp-AS"/>
</dbReference>
<evidence type="ECO:0000259" key="9">
    <source>
        <dbReference type="Pfam" id="PF00082"/>
    </source>
</evidence>
<feature type="active site" description="Charge relay system" evidence="5">
    <location>
        <position position="179"/>
    </location>
</feature>
<feature type="compositionally biased region" description="Acidic residues" evidence="7">
    <location>
        <begin position="426"/>
        <end position="441"/>
    </location>
</feature>
<dbReference type="PROSITE" id="PS00137">
    <property type="entry name" value="SUBTILASE_HIS"/>
    <property type="match status" value="1"/>
</dbReference>
<evidence type="ECO:0000256" key="1">
    <source>
        <dbReference type="ARBA" id="ARBA00011073"/>
    </source>
</evidence>
<evidence type="ECO:0000313" key="11">
    <source>
        <dbReference type="EMBL" id="KAJ3046604.1"/>
    </source>
</evidence>
<organism evidence="11 12">
    <name type="scientific">Rhizophlyctis rosea</name>
    <dbReference type="NCBI Taxonomy" id="64517"/>
    <lineage>
        <taxon>Eukaryota</taxon>
        <taxon>Fungi</taxon>
        <taxon>Fungi incertae sedis</taxon>
        <taxon>Chytridiomycota</taxon>
        <taxon>Chytridiomycota incertae sedis</taxon>
        <taxon>Chytridiomycetes</taxon>
        <taxon>Rhizophlyctidales</taxon>
        <taxon>Rhizophlyctidaceae</taxon>
        <taxon>Rhizophlyctis</taxon>
    </lineage>
</organism>
<comment type="similarity">
    <text evidence="1 5 6">Belongs to the peptidase S8 family.</text>
</comment>
<dbReference type="Gene3D" id="3.40.50.200">
    <property type="entry name" value="Peptidase S8/S53 domain"/>
    <property type="match status" value="1"/>
</dbReference>
<dbReference type="InterPro" id="IPR036852">
    <property type="entry name" value="Peptidase_S8/S53_dom_sf"/>
</dbReference>
<sequence length="468" mass="49343">MRVGRFFAAVLLSASSATAMLLPDVTGQALPEKYIVVFKQGVTDAQIASHHNFLTTSILATSTPQFRIQNGDSSDSQKQFSASMIGNPADIGAYGVHKVYDFADFKGYAVKLPKDAVKDLEDHPIVDFVEEDRIVSILGEQKDPPSWGLQRISNRDLPLSKSYKYPDSAGEGVNVFIIDTGIHIAHPEFEGRAKIGKTVVKDNDKDGNGHGTHVAGTIGSKTYGVAKKATLIAVKVLDSRGYGDTSGVIEGIEFVATEGPKSRRKTVANMSLGGPASKALDRAVQGAIKAGVVFAVAAGNSGRDACKLSPAGVPEAITVAASDKNDRLASFSEKGECVDVIAPGVDITSTWNNGRTNTISGTSMASPHVAGVVALALAEGNFTTVAEVHDYIKAIASKDRVKGALGKTPNSLLYNNVKGGKRPDDEPVEPTPGEDEPDEPGNGECPFPQCLFDPSCTGCCVDCMFAKK</sequence>
<comment type="caution">
    <text evidence="11">The sequence shown here is derived from an EMBL/GenBank/DDBJ whole genome shotgun (WGS) entry which is preliminary data.</text>
</comment>
<dbReference type="InterPro" id="IPR015500">
    <property type="entry name" value="Peptidase_S8_subtilisin-rel"/>
</dbReference>
<dbReference type="PROSITE" id="PS00136">
    <property type="entry name" value="SUBTILASE_ASP"/>
    <property type="match status" value="1"/>
</dbReference>